<feature type="region of interest" description="Disordered" evidence="1">
    <location>
        <begin position="173"/>
        <end position="205"/>
    </location>
</feature>
<feature type="region of interest" description="Disordered" evidence="1">
    <location>
        <begin position="1"/>
        <end position="30"/>
    </location>
</feature>
<evidence type="ECO:0000256" key="1">
    <source>
        <dbReference type="SAM" id="MobiDB-lite"/>
    </source>
</evidence>
<protein>
    <submittedName>
        <fullName evidence="2">Uncharacterized protein</fullName>
    </submittedName>
</protein>
<feature type="compositionally biased region" description="Basic and acidic residues" evidence="1">
    <location>
        <begin position="1"/>
        <end position="14"/>
    </location>
</feature>
<evidence type="ECO:0000313" key="2">
    <source>
        <dbReference type="EMBL" id="TGJ62298.1"/>
    </source>
</evidence>
<dbReference type="Proteomes" id="UP000297595">
    <property type="component" value="Unassembled WGS sequence"/>
</dbReference>
<dbReference type="EMBL" id="SOZJ01000010">
    <property type="protein sequence ID" value="TGJ62298.1"/>
    <property type="molecule type" value="Genomic_DNA"/>
</dbReference>
<proteinExistence type="predicted"/>
<accession>A0A8H2HK79</accession>
<feature type="region of interest" description="Disordered" evidence="1">
    <location>
        <begin position="247"/>
        <end position="273"/>
    </location>
</feature>
<sequence length="273" mass="29617">MPLPWKKDSKKAPVPDEAPTLPPLIPPSTSLDEVRKAIDEVVARRASDEGKEERLAAKGVELLGADDFLFEWRVYRELSKGRWDATEATTTEIAALRAGKQENPATAINVLSAGQLMPAREKKGLEKLNALFSKSSKEHEDGDGDVMFVNNENYAQQVDRDVQDQLSNLHAQEQPTTAENIPNVLPGQDSDSDGDEILPEPLGGPNSTPFALMGSFFVAESRASLLEGEYEDVAIVAASSAGARYWGGETSSVPQDSTATKADGSFRWPGIDY</sequence>
<feature type="compositionally biased region" description="Polar residues" evidence="1">
    <location>
        <begin position="249"/>
        <end position="260"/>
    </location>
</feature>
<name>A0A8H2HK79_ORBOL</name>
<gene>
    <name evidence="2" type="ORF">EYR41_002277</name>
</gene>
<dbReference type="AlphaFoldDB" id="A0A8H2HK79"/>
<organism evidence="2 3">
    <name type="scientific">Orbilia oligospora</name>
    <name type="common">Nematode-trapping fungus</name>
    <name type="synonym">Arthrobotrys oligospora</name>
    <dbReference type="NCBI Taxonomy" id="2813651"/>
    <lineage>
        <taxon>Eukaryota</taxon>
        <taxon>Fungi</taxon>
        <taxon>Dikarya</taxon>
        <taxon>Ascomycota</taxon>
        <taxon>Pezizomycotina</taxon>
        <taxon>Orbiliomycetes</taxon>
        <taxon>Orbiliales</taxon>
        <taxon>Orbiliaceae</taxon>
        <taxon>Orbilia</taxon>
    </lineage>
</organism>
<comment type="caution">
    <text evidence="2">The sequence shown here is derived from an EMBL/GenBank/DDBJ whole genome shotgun (WGS) entry which is preliminary data.</text>
</comment>
<reference evidence="2 3" key="1">
    <citation type="submission" date="2019-03" db="EMBL/GenBank/DDBJ databases">
        <title>Nematode-trapping fungi genome.</title>
        <authorList>
            <person name="Vidal-Diez De Ulzurrun G."/>
        </authorList>
    </citation>
    <scope>NUCLEOTIDE SEQUENCE [LARGE SCALE GENOMIC DNA]</scope>
    <source>
        <strain evidence="2 3">TWF154</strain>
    </source>
</reference>
<evidence type="ECO:0000313" key="3">
    <source>
        <dbReference type="Proteomes" id="UP000297595"/>
    </source>
</evidence>